<dbReference type="OrthoDB" id="3322489at2"/>
<keyword evidence="3" id="KW-1185">Reference proteome</keyword>
<dbReference type="Gene3D" id="3.40.50.300">
    <property type="entry name" value="P-loop containing nucleotide triphosphate hydrolases"/>
    <property type="match status" value="1"/>
</dbReference>
<dbReference type="GO" id="GO:0016887">
    <property type="term" value="F:ATP hydrolysis activity"/>
    <property type="evidence" value="ECO:0007669"/>
    <property type="project" value="InterPro"/>
</dbReference>
<dbReference type="SUPFAM" id="SSF52540">
    <property type="entry name" value="P-loop containing nucleoside triphosphate hydrolases"/>
    <property type="match status" value="1"/>
</dbReference>
<evidence type="ECO:0000313" key="3">
    <source>
        <dbReference type="Proteomes" id="UP000219271"/>
    </source>
</evidence>
<sequence>MLNEIEFQAGPIQGAESLKIEMTPLTVFVGPNNSGKSKSLSEIFQLIREPMHTPLVVKNISIDENVAEDLYNSNRYLRSVRPGEYINEGMKLIEKIVEYENINITLYDQNKPEYFRVLNKRQNSDLAVYLSLFCLKLDGQSRLNLINQQPAGDLLEPPRNSISYLFSNDEKRKILREIVFEAFGKYLVVDPTLTGNFRYRLSATAPENDALEKGLTRESIEFHRNAHQVTEASDGVKAFIGTLSTLIAGDPVLTLIDEPEAFLHPSLAMKLGKDIARIVNDNKDGLKKQVIVSTHSANFIMGCIQGGANINIVRLTYDYENATARVLKREQLTPLMRNPLLRSVGVLNALFYSAVIVTEADADRAFYQEINERLLEAKDRRGIEGCLFLNAQNKQTVWDIVGPLRKLGIPACGIVDLDAFNYTGGEFNKLLENCHIPPIMYSSLRIHKASLLEAFRKIKENDGKNFKTEGGIDLLKADEKDACAAFISTLAEYGAFIVPRGELEAWLTSLDVPRSKHVWLKEIFVAMGEDPTANSYVKPANGDVWNFIATISTWVKNNNKKGIPA</sequence>
<gene>
    <name evidence="2" type="ORF">SAMN06273570_3721</name>
</gene>
<dbReference type="PANTHER" id="PTHR43581">
    <property type="entry name" value="ATP/GTP PHOSPHATASE"/>
    <property type="match status" value="1"/>
</dbReference>
<evidence type="ECO:0000313" key="2">
    <source>
        <dbReference type="EMBL" id="SOD39278.1"/>
    </source>
</evidence>
<name>A0A286BYT9_9GAMM</name>
<organism evidence="2 3">
    <name type="scientific">Candidatus Pantoea floridensis</name>
    <dbReference type="NCBI Taxonomy" id="1938870"/>
    <lineage>
        <taxon>Bacteria</taxon>
        <taxon>Pseudomonadati</taxon>
        <taxon>Pseudomonadota</taxon>
        <taxon>Gammaproteobacteria</taxon>
        <taxon>Enterobacterales</taxon>
        <taxon>Erwiniaceae</taxon>
        <taxon>Pantoea</taxon>
    </lineage>
</organism>
<feature type="domain" description="ATPase AAA-type core" evidence="1">
    <location>
        <begin position="228"/>
        <end position="299"/>
    </location>
</feature>
<evidence type="ECO:0000259" key="1">
    <source>
        <dbReference type="Pfam" id="PF13304"/>
    </source>
</evidence>
<dbReference type="Pfam" id="PF13304">
    <property type="entry name" value="AAA_21"/>
    <property type="match status" value="1"/>
</dbReference>
<dbReference type="InterPro" id="IPR003959">
    <property type="entry name" value="ATPase_AAA_core"/>
</dbReference>
<dbReference type="InterPro" id="IPR027417">
    <property type="entry name" value="P-loop_NTPase"/>
</dbReference>
<proteinExistence type="predicted"/>
<dbReference type="PANTHER" id="PTHR43581:SF2">
    <property type="entry name" value="EXCINUCLEASE ATPASE SUBUNIT"/>
    <property type="match status" value="1"/>
</dbReference>
<reference evidence="3" key="1">
    <citation type="submission" date="2017-09" db="EMBL/GenBank/DDBJ databases">
        <authorList>
            <person name="Varghese N."/>
            <person name="Submissions S."/>
        </authorList>
    </citation>
    <scope>NUCLEOTIDE SEQUENCE [LARGE SCALE GENOMIC DNA]</scope>
    <source>
        <strain evidence="3">JKS000234</strain>
    </source>
</reference>
<protein>
    <submittedName>
        <fullName evidence="2">Predicted ATPase</fullName>
    </submittedName>
</protein>
<dbReference type="GO" id="GO:0005524">
    <property type="term" value="F:ATP binding"/>
    <property type="evidence" value="ECO:0007669"/>
    <property type="project" value="InterPro"/>
</dbReference>
<accession>A0A286BYT9</accession>
<dbReference type="AlphaFoldDB" id="A0A286BYT9"/>
<dbReference type="EMBL" id="OCMY01000001">
    <property type="protein sequence ID" value="SOD39278.1"/>
    <property type="molecule type" value="Genomic_DNA"/>
</dbReference>
<dbReference type="Proteomes" id="UP000219271">
    <property type="component" value="Unassembled WGS sequence"/>
</dbReference>
<dbReference type="InterPro" id="IPR051396">
    <property type="entry name" value="Bact_Antivir_Def_Nuclease"/>
</dbReference>
<dbReference type="RefSeq" id="WP_097097105.1">
    <property type="nucleotide sequence ID" value="NZ_OCMY01000001.1"/>
</dbReference>